<keyword evidence="1" id="KW-0812">Transmembrane</keyword>
<feature type="transmembrane region" description="Helical" evidence="1">
    <location>
        <begin position="336"/>
        <end position="354"/>
    </location>
</feature>
<dbReference type="PANTHER" id="PTHR32063">
    <property type="match status" value="1"/>
</dbReference>
<dbReference type="Gene3D" id="3.30.70.1430">
    <property type="entry name" value="Multidrug efflux transporter AcrB pore domain"/>
    <property type="match status" value="2"/>
</dbReference>
<dbReference type="Gene3D" id="3.30.2090.10">
    <property type="entry name" value="Multidrug efflux transporter AcrB TolC docking domain, DN and DC subdomains"/>
    <property type="match status" value="2"/>
</dbReference>
<dbReference type="PRINTS" id="PR00702">
    <property type="entry name" value="ACRIFLAVINRP"/>
</dbReference>
<dbReference type="InterPro" id="IPR027463">
    <property type="entry name" value="AcrB_DN_DC_subdom"/>
</dbReference>
<dbReference type="Gene3D" id="1.20.1640.10">
    <property type="entry name" value="Multidrug efflux transporter AcrB transmembrane domain"/>
    <property type="match status" value="2"/>
</dbReference>
<feature type="transmembrane region" description="Helical" evidence="1">
    <location>
        <begin position="388"/>
        <end position="412"/>
    </location>
</feature>
<dbReference type="Gene3D" id="3.30.70.1440">
    <property type="entry name" value="Multidrug efflux transporter AcrB pore domain"/>
    <property type="match status" value="1"/>
</dbReference>
<dbReference type="EMBL" id="AP021876">
    <property type="protein sequence ID" value="BBO82687.1"/>
    <property type="molecule type" value="Genomic_DNA"/>
</dbReference>
<feature type="transmembrane region" description="Helical" evidence="1">
    <location>
        <begin position="12"/>
        <end position="29"/>
    </location>
</feature>
<feature type="transmembrane region" description="Helical" evidence="1">
    <location>
        <begin position="905"/>
        <end position="928"/>
    </location>
</feature>
<dbReference type="SUPFAM" id="SSF82714">
    <property type="entry name" value="Multidrug efflux transporter AcrB TolC docking domain, DN and DC subdomains"/>
    <property type="match status" value="2"/>
</dbReference>
<feature type="transmembrane region" description="Helical" evidence="1">
    <location>
        <begin position="855"/>
        <end position="874"/>
    </location>
</feature>
<evidence type="ECO:0000313" key="2">
    <source>
        <dbReference type="EMBL" id="BBO82687.1"/>
    </source>
</evidence>
<keyword evidence="1" id="KW-0472">Membrane</keyword>
<dbReference type="SUPFAM" id="SSF82693">
    <property type="entry name" value="Multidrug efflux transporter AcrB pore domain, PN1, PN2, PC1 and PC2 subdomains"/>
    <property type="match status" value="2"/>
</dbReference>
<dbReference type="Gene3D" id="3.30.70.1320">
    <property type="entry name" value="Multidrug efflux transporter AcrB pore domain like"/>
    <property type="match status" value="1"/>
</dbReference>
<evidence type="ECO:0000313" key="3">
    <source>
        <dbReference type="Proteomes" id="UP000425960"/>
    </source>
</evidence>
<feature type="transmembrane region" description="Helical" evidence="1">
    <location>
        <begin position="881"/>
        <end position="899"/>
    </location>
</feature>
<dbReference type="KEGG" id="dov:DSCO28_32530"/>
<feature type="transmembrane region" description="Helical" evidence="1">
    <location>
        <begin position="974"/>
        <end position="1005"/>
    </location>
</feature>
<dbReference type="GO" id="GO:0005886">
    <property type="term" value="C:plasma membrane"/>
    <property type="evidence" value="ECO:0007669"/>
    <property type="project" value="TreeGrafter"/>
</dbReference>
<reference evidence="2 3" key="1">
    <citation type="submission" date="2019-11" db="EMBL/GenBank/DDBJ databases">
        <title>Comparative genomics of hydrocarbon-degrading Desulfosarcina strains.</title>
        <authorList>
            <person name="Watanabe M."/>
            <person name="Kojima H."/>
            <person name="Fukui M."/>
        </authorList>
    </citation>
    <scope>NUCLEOTIDE SEQUENCE [LARGE SCALE GENOMIC DNA]</scope>
    <source>
        <strain evidence="2 3">28bB2T</strain>
    </source>
</reference>
<dbReference type="PANTHER" id="PTHR32063:SF18">
    <property type="entry name" value="CATION EFFLUX SYSTEM PROTEIN"/>
    <property type="match status" value="1"/>
</dbReference>
<organism evidence="2 3">
    <name type="scientific">Desulfosarcina ovata subsp. sediminis</name>
    <dbReference type="NCBI Taxonomy" id="885957"/>
    <lineage>
        <taxon>Bacteria</taxon>
        <taxon>Pseudomonadati</taxon>
        <taxon>Thermodesulfobacteriota</taxon>
        <taxon>Desulfobacteria</taxon>
        <taxon>Desulfobacterales</taxon>
        <taxon>Desulfosarcinaceae</taxon>
        <taxon>Desulfosarcina</taxon>
    </lineage>
</organism>
<dbReference type="Pfam" id="PF00873">
    <property type="entry name" value="ACR_tran"/>
    <property type="match status" value="1"/>
</dbReference>
<feature type="transmembrane region" description="Helical" evidence="1">
    <location>
        <begin position="523"/>
        <end position="543"/>
    </location>
</feature>
<sequence>MKITEYTISKKTVAYFLILLIIGGGIWSFQKLGKLEFPTFTIKTALVSTAYTGASAEEVEQEVTDRLEIAIQEMSQVKEVRSLSKTGLSIIYVDIKNKYDSSDIPQIWDELRRKISDAQLYLPNGAGPSVVNDDFGDEYGVFFALTGEGYTYEELKDTADFLKRELLLVEGVASVELWGNQQQVVELELSRARMAELGVSIGSVLDTLNKQNEVSDAGRVEVGNADIRIIPTGIFPSIESLGDLLVKSDDAGNLVFLKDVVTIRSGYQDPSDWFLRFNGQPAIGLGVSTVDGGNVVHMGKAVRQRIQELMTDIPIGMQLETIAYQSDLVAASVKSFLIELVEAVVIVILVLCITMGLSSGLLMGAILLLTIFGTLIGMKLMAIDFQMISLGALILALGMLVDNAIVVTEGILVKSQQGMSRRKATLNTVSQTAWPLLGATFVAVLAFAAIGTSQDTTGEFLKSLFLVMAISLFLSWVLAITLTPLFCVQFLPKAKTNRTADPYTGKLYQWYRNILVICLRHRILSLVILTGTLVAALVGFSQVEKDLFPQDSRSQFMVNYWRPEGTRIEEVSKDLGELERLLTKFDDITATATFIGQGTLRFVLTYEPEMPNTSYGQILVTVKDSEHIDRLISALRRDLPDRFPDARIELKKFRRGPGEGAQIQARFMGQDISILRKLSRQAEAIMAEDPLAIDIRNDWRQPVLTFRPQIIEAAARRLGITRPQVADSLAMNFSGKVVGIYRQENTLIPIKIRAPKEERESVDRLHDVVVFSPDTGSAVPLQQISSGLKTKWEDPIIRRLDRRRTITAGCNPLHGTADTLLSRLRPKIEAIPLPPGYALEWSGDYEDTIDAQEGLFQMVPVFFLAMVFTVVALFNGARQTIIIFLCLPLVSVGVTAGLLITGQPFGFMCILGYLGLSGMIIKNAVVLIDQVDAEIRSGKDAYAAILDSAVSRLRPVSMASITTVLGMLPLLQDIFFVGMSVTIIGGLTFGTVLTLLVIPILYALFFKVWRTI</sequence>
<dbReference type="GO" id="GO:0042910">
    <property type="term" value="F:xenobiotic transmembrane transporter activity"/>
    <property type="evidence" value="ECO:0007669"/>
    <property type="project" value="TreeGrafter"/>
</dbReference>
<feature type="transmembrane region" description="Helical" evidence="1">
    <location>
        <begin position="949"/>
        <end position="968"/>
    </location>
</feature>
<dbReference type="Proteomes" id="UP000425960">
    <property type="component" value="Chromosome"/>
</dbReference>
<protein>
    <submittedName>
        <fullName evidence="2">Multidrug transporter AcrB</fullName>
    </submittedName>
</protein>
<evidence type="ECO:0000256" key="1">
    <source>
        <dbReference type="SAM" id="Phobius"/>
    </source>
</evidence>
<proteinExistence type="predicted"/>
<name>A0A5K7ZPQ6_9BACT</name>
<feature type="transmembrane region" description="Helical" evidence="1">
    <location>
        <begin position="464"/>
        <end position="488"/>
    </location>
</feature>
<feature type="transmembrane region" description="Helical" evidence="1">
    <location>
        <begin position="361"/>
        <end position="382"/>
    </location>
</feature>
<dbReference type="RefSeq" id="WP_155323074.1">
    <property type="nucleotide sequence ID" value="NZ_AP021876.1"/>
</dbReference>
<keyword evidence="1" id="KW-1133">Transmembrane helix</keyword>
<dbReference type="AlphaFoldDB" id="A0A5K7ZPQ6"/>
<dbReference type="SUPFAM" id="SSF82866">
    <property type="entry name" value="Multidrug efflux transporter AcrB transmembrane domain"/>
    <property type="match status" value="2"/>
</dbReference>
<feature type="transmembrane region" description="Helical" evidence="1">
    <location>
        <begin position="433"/>
        <end position="452"/>
    </location>
</feature>
<gene>
    <name evidence="2" type="ORF">DSCO28_32530</name>
</gene>
<accession>A0A5K7ZPQ6</accession>
<dbReference type="InterPro" id="IPR001036">
    <property type="entry name" value="Acrflvin-R"/>
</dbReference>